<dbReference type="InterPro" id="IPR036328">
    <property type="entry name" value="MliC_sf"/>
</dbReference>
<evidence type="ECO:0000259" key="2">
    <source>
        <dbReference type="Pfam" id="PF07007"/>
    </source>
</evidence>
<name>A0A5C2H3W7_9RHOB</name>
<evidence type="ECO:0000313" key="3">
    <source>
        <dbReference type="EMBL" id="QEP30335.1"/>
    </source>
</evidence>
<accession>A0A5C2H3W7</accession>
<dbReference type="Proteomes" id="UP000237655">
    <property type="component" value="Chromosome"/>
</dbReference>
<dbReference type="SUPFAM" id="SSF141488">
    <property type="entry name" value="YdhA-like"/>
    <property type="match status" value="1"/>
</dbReference>
<organism evidence="3 4">
    <name type="scientific">Pukyongiella litopenaei</name>
    <dbReference type="NCBI Taxonomy" id="2605946"/>
    <lineage>
        <taxon>Bacteria</taxon>
        <taxon>Pseudomonadati</taxon>
        <taxon>Pseudomonadota</taxon>
        <taxon>Alphaproteobacteria</taxon>
        <taxon>Rhodobacterales</taxon>
        <taxon>Paracoccaceae</taxon>
        <taxon>Pukyongiella</taxon>
    </lineage>
</organism>
<sequence length="204" mass="22564">MRQYIATLLCLAAPLAWADEGPSFDCAKAQSGAEQLVCEDAGLAELDRRLAGRFTDAVGLAQGLDAGAEEAVTELKAMQRGWIKGRDECWKAADQRACVADAYLRREARLVAFWLMQEPTGTEFWACGGNPSNEVVTMFFDTELPGIRFERGDSIDTGVLSPSETGTRYEGDFGRSIWIRDDEATYREPDPDGTEYDCVLTQRD</sequence>
<keyword evidence="1" id="KW-0732">Signal</keyword>
<dbReference type="InterPro" id="IPR009739">
    <property type="entry name" value="LprI-like_N"/>
</dbReference>
<dbReference type="EMBL" id="CP027665">
    <property type="protein sequence ID" value="QEP30335.1"/>
    <property type="molecule type" value="Genomic_DNA"/>
</dbReference>
<evidence type="ECO:0000313" key="4">
    <source>
        <dbReference type="Proteomes" id="UP000237655"/>
    </source>
</evidence>
<dbReference type="InterPro" id="IPR052755">
    <property type="entry name" value="Lysozyme_Inhibitor_LprI"/>
</dbReference>
<feature type="signal peptide" evidence="1">
    <location>
        <begin position="1"/>
        <end position="18"/>
    </location>
</feature>
<dbReference type="GO" id="GO:0005576">
    <property type="term" value="C:extracellular region"/>
    <property type="evidence" value="ECO:0007669"/>
    <property type="project" value="TreeGrafter"/>
</dbReference>
<dbReference type="AlphaFoldDB" id="A0A5C2H3W7"/>
<proteinExistence type="predicted"/>
<dbReference type="Pfam" id="PF07007">
    <property type="entry name" value="LprI"/>
    <property type="match status" value="1"/>
</dbReference>
<dbReference type="PANTHER" id="PTHR37549:SF1">
    <property type="entry name" value="LIPOPROTEIN LPRI"/>
    <property type="match status" value="1"/>
</dbReference>
<dbReference type="RefSeq" id="WP_149615557.1">
    <property type="nucleotide sequence ID" value="NZ_CP027665.1"/>
</dbReference>
<dbReference type="Gene3D" id="1.20.1270.180">
    <property type="match status" value="1"/>
</dbReference>
<feature type="chain" id="PRO_5022747765" evidence="1">
    <location>
        <begin position="19"/>
        <end position="204"/>
    </location>
</feature>
<gene>
    <name evidence="3" type="ORF">C6Y53_17850</name>
</gene>
<keyword evidence="4" id="KW-1185">Reference proteome</keyword>
<reference evidence="4" key="1">
    <citation type="submission" date="2018-03" db="EMBL/GenBank/DDBJ databases">
        <title>Genomic analysis of the strain SH-1 isolated from shrimp intestine.</title>
        <authorList>
            <person name="Kim Y.-S."/>
            <person name="Kim S.-E."/>
            <person name="Kim K.-H."/>
        </authorList>
    </citation>
    <scope>NUCLEOTIDE SEQUENCE [LARGE SCALE GENOMIC DNA]</scope>
    <source>
        <strain evidence="4">SH-1</strain>
    </source>
</reference>
<dbReference type="PANTHER" id="PTHR37549">
    <property type="entry name" value="LIPOPROTEIN LPRI"/>
    <property type="match status" value="1"/>
</dbReference>
<dbReference type="KEGG" id="thas:C6Y53_17850"/>
<evidence type="ECO:0000256" key="1">
    <source>
        <dbReference type="SAM" id="SignalP"/>
    </source>
</evidence>
<feature type="domain" description="Lysozyme inhibitor LprI-like N-terminal" evidence="2">
    <location>
        <begin position="26"/>
        <end position="100"/>
    </location>
</feature>
<protein>
    <submittedName>
        <fullName evidence="3">DUF1311 domain-containing protein</fullName>
    </submittedName>
</protein>